<feature type="region of interest" description="Disordered" evidence="1">
    <location>
        <begin position="109"/>
        <end position="136"/>
    </location>
</feature>
<feature type="region of interest" description="Disordered" evidence="1">
    <location>
        <begin position="51"/>
        <end position="92"/>
    </location>
</feature>
<sequence>MGKRERRTWAHEHFLFAGCHFQALTCIRPHSRVWGLRGLSGPTDETVALPAPGSTGPCPGPPGPSAGSLAFLRAGSHPAPQAPAGPPPFPRRTALLRSQAPARWDTAAAPRPLHGSRAPSLHPQPRVSANPSGSERTVLGSWIVPNSWPGRGVPRLSPYSAALGKGRNDSLSKRASLSPSSPSRPAESPTGEGVQLSVPQRRCEQRQPTVPVVAVGAPYPLFTVIVIICHTYSPDGDIRAAENF</sequence>
<dbReference type="InParanoid" id="L9L6U5"/>
<evidence type="ECO:0000313" key="2">
    <source>
        <dbReference type="EMBL" id="ELW70369.1"/>
    </source>
</evidence>
<dbReference type="AlphaFoldDB" id="L9L6U5"/>
<organism evidence="2 3">
    <name type="scientific">Tupaia chinensis</name>
    <name type="common">Chinese tree shrew</name>
    <name type="synonym">Tupaia belangeri chinensis</name>
    <dbReference type="NCBI Taxonomy" id="246437"/>
    <lineage>
        <taxon>Eukaryota</taxon>
        <taxon>Metazoa</taxon>
        <taxon>Chordata</taxon>
        <taxon>Craniata</taxon>
        <taxon>Vertebrata</taxon>
        <taxon>Euteleostomi</taxon>
        <taxon>Mammalia</taxon>
        <taxon>Eutheria</taxon>
        <taxon>Euarchontoglires</taxon>
        <taxon>Scandentia</taxon>
        <taxon>Tupaiidae</taxon>
        <taxon>Tupaia</taxon>
    </lineage>
</organism>
<keyword evidence="3" id="KW-1185">Reference proteome</keyword>
<feature type="compositionally biased region" description="Low complexity" evidence="1">
    <location>
        <begin position="173"/>
        <end position="189"/>
    </location>
</feature>
<gene>
    <name evidence="2" type="ORF">TREES_T100002610</name>
</gene>
<feature type="compositionally biased region" description="Pro residues" evidence="1">
    <location>
        <begin position="80"/>
        <end position="90"/>
    </location>
</feature>
<name>L9L6U5_TUPCH</name>
<reference evidence="3" key="1">
    <citation type="submission" date="2012-07" db="EMBL/GenBank/DDBJ databases">
        <title>Genome of the Chinese tree shrew, a rising model animal genetically related to primates.</title>
        <authorList>
            <person name="Zhang G."/>
            <person name="Fan Y."/>
            <person name="Yao Y."/>
            <person name="Huang Z."/>
        </authorList>
    </citation>
    <scope>NUCLEOTIDE SEQUENCE [LARGE SCALE GENOMIC DNA]</scope>
</reference>
<protein>
    <submittedName>
        <fullName evidence="2">Uncharacterized protein</fullName>
    </submittedName>
</protein>
<feature type="region of interest" description="Disordered" evidence="1">
    <location>
        <begin position="159"/>
        <end position="208"/>
    </location>
</feature>
<proteinExistence type="predicted"/>
<dbReference type="EMBL" id="KB320497">
    <property type="protein sequence ID" value="ELW70369.1"/>
    <property type="molecule type" value="Genomic_DNA"/>
</dbReference>
<accession>L9L6U5</accession>
<reference evidence="3" key="2">
    <citation type="journal article" date="2013" name="Nat. Commun.">
        <title>Genome of the Chinese tree shrew.</title>
        <authorList>
            <person name="Fan Y."/>
            <person name="Huang Z.Y."/>
            <person name="Cao C.C."/>
            <person name="Chen C.S."/>
            <person name="Chen Y.X."/>
            <person name="Fan D.D."/>
            <person name="He J."/>
            <person name="Hou H.L."/>
            <person name="Hu L."/>
            <person name="Hu X.T."/>
            <person name="Jiang X.T."/>
            <person name="Lai R."/>
            <person name="Lang Y.S."/>
            <person name="Liang B."/>
            <person name="Liao S.G."/>
            <person name="Mu D."/>
            <person name="Ma Y.Y."/>
            <person name="Niu Y.Y."/>
            <person name="Sun X.Q."/>
            <person name="Xia J.Q."/>
            <person name="Xiao J."/>
            <person name="Xiong Z.Q."/>
            <person name="Xu L."/>
            <person name="Yang L."/>
            <person name="Zhang Y."/>
            <person name="Zhao W."/>
            <person name="Zhao X.D."/>
            <person name="Zheng Y.T."/>
            <person name="Zhou J.M."/>
            <person name="Zhu Y.B."/>
            <person name="Zhang G.J."/>
            <person name="Wang J."/>
            <person name="Yao Y.G."/>
        </authorList>
    </citation>
    <scope>NUCLEOTIDE SEQUENCE [LARGE SCALE GENOMIC DNA]</scope>
</reference>
<dbReference type="Proteomes" id="UP000011518">
    <property type="component" value="Unassembled WGS sequence"/>
</dbReference>
<evidence type="ECO:0000313" key="3">
    <source>
        <dbReference type="Proteomes" id="UP000011518"/>
    </source>
</evidence>
<evidence type="ECO:0000256" key="1">
    <source>
        <dbReference type="SAM" id="MobiDB-lite"/>
    </source>
</evidence>